<dbReference type="OrthoDB" id="9984991at2"/>
<keyword evidence="2" id="KW-1185">Reference proteome</keyword>
<protein>
    <recommendedName>
        <fullName evidence="3">Lipoprotein</fullName>
    </recommendedName>
</protein>
<dbReference type="PROSITE" id="PS51257">
    <property type="entry name" value="PROKAR_LIPOPROTEIN"/>
    <property type="match status" value="1"/>
</dbReference>
<dbReference type="STRING" id="1416779.SAMN05444409_1301"/>
<dbReference type="EMBL" id="FSRK01000001">
    <property type="protein sequence ID" value="SIN95265.1"/>
    <property type="molecule type" value="Genomic_DNA"/>
</dbReference>
<name>A0A1N6FJ40_9FLAO</name>
<accession>A0A1N6FJ40</accession>
<dbReference type="Proteomes" id="UP000185207">
    <property type="component" value="Unassembled WGS sequence"/>
</dbReference>
<proteinExistence type="predicted"/>
<evidence type="ECO:0008006" key="3">
    <source>
        <dbReference type="Google" id="ProtNLM"/>
    </source>
</evidence>
<evidence type="ECO:0000313" key="1">
    <source>
        <dbReference type="EMBL" id="SIN95265.1"/>
    </source>
</evidence>
<dbReference type="AlphaFoldDB" id="A0A1N6FJ40"/>
<reference evidence="2" key="1">
    <citation type="submission" date="2016-11" db="EMBL/GenBank/DDBJ databases">
        <authorList>
            <person name="Varghese N."/>
            <person name="Submissions S."/>
        </authorList>
    </citation>
    <scope>NUCLEOTIDE SEQUENCE [LARGE SCALE GENOMIC DNA]</scope>
    <source>
        <strain evidence="2">DSM 27623</strain>
    </source>
</reference>
<dbReference type="RefSeq" id="WP_074234003.1">
    <property type="nucleotide sequence ID" value="NZ_FSRK01000001.1"/>
</dbReference>
<gene>
    <name evidence="1" type="ORF">SAMN05444409_1301</name>
</gene>
<sequence>MKKNLFIYFILTIIISCNNRIEEDSSLFSDSNFSSSKSGVEQSSILFGTINPSTGEFISIYNDPSNLNLISFPYIDSYNVAFYDNSYLLNNCLQNGKECIDLSHFIGKNIIPIESRAIPTFYGEFNSGFDNIYGSVNYRIFEENGYQNLLVTNTWMTNDAANTVLNTFRAEVQNNYQLKHIKAFRIHTKEYFGPSRRVIVEIKTNPY</sequence>
<evidence type="ECO:0000313" key="2">
    <source>
        <dbReference type="Proteomes" id="UP000185207"/>
    </source>
</evidence>
<organism evidence="1 2">
    <name type="scientific">Epilithonimonas zeae</name>
    <dbReference type="NCBI Taxonomy" id="1416779"/>
    <lineage>
        <taxon>Bacteria</taxon>
        <taxon>Pseudomonadati</taxon>
        <taxon>Bacteroidota</taxon>
        <taxon>Flavobacteriia</taxon>
        <taxon>Flavobacteriales</taxon>
        <taxon>Weeksellaceae</taxon>
        <taxon>Chryseobacterium group</taxon>
        <taxon>Epilithonimonas</taxon>
    </lineage>
</organism>